<dbReference type="GeneID" id="28894700"/>
<proteinExistence type="predicted"/>
<feature type="compositionally biased region" description="Basic and acidic residues" evidence="1">
    <location>
        <begin position="67"/>
        <end position="82"/>
    </location>
</feature>
<feature type="region of interest" description="Disordered" evidence="1">
    <location>
        <begin position="57"/>
        <end position="82"/>
    </location>
</feature>
<dbReference type="Proteomes" id="UP000076632">
    <property type="component" value="Unassembled WGS sequence"/>
</dbReference>
<dbReference type="AlphaFoldDB" id="A0A165FD72"/>
<protein>
    <submittedName>
        <fullName evidence="2">Uncharacterized protein</fullName>
    </submittedName>
</protein>
<dbReference type="RefSeq" id="XP_018186402.1">
    <property type="nucleotide sequence ID" value="XM_018329563.1"/>
</dbReference>
<reference evidence="2 3" key="1">
    <citation type="journal article" date="2016" name="Fungal Biol.">
        <title>The genome of Xylona heveae provides a window into fungal endophytism.</title>
        <authorList>
            <person name="Gazis R."/>
            <person name="Kuo A."/>
            <person name="Riley R."/>
            <person name="LaButti K."/>
            <person name="Lipzen A."/>
            <person name="Lin J."/>
            <person name="Amirebrahimi M."/>
            <person name="Hesse C.N."/>
            <person name="Spatafora J.W."/>
            <person name="Henrissat B."/>
            <person name="Hainaut M."/>
            <person name="Grigoriev I.V."/>
            <person name="Hibbett D.S."/>
        </authorList>
    </citation>
    <scope>NUCLEOTIDE SEQUENCE [LARGE SCALE GENOMIC DNA]</scope>
    <source>
        <strain evidence="2 3">TC161</strain>
    </source>
</reference>
<gene>
    <name evidence="2" type="ORF">L228DRAFT_180577</name>
</gene>
<evidence type="ECO:0000313" key="3">
    <source>
        <dbReference type="Proteomes" id="UP000076632"/>
    </source>
</evidence>
<sequence length="82" mass="9158">MPVFFPLLVAHSTMTCPFGHLAVLADRKRKEGKRKDEDKAKMLTGTFPLASCKSDAWAPQGRGGQGKRWEPSGNRERLIECN</sequence>
<evidence type="ECO:0000313" key="2">
    <source>
        <dbReference type="EMBL" id="KZF20847.1"/>
    </source>
</evidence>
<organism evidence="2 3">
    <name type="scientific">Xylona heveae (strain CBS 132557 / TC161)</name>
    <dbReference type="NCBI Taxonomy" id="1328760"/>
    <lineage>
        <taxon>Eukaryota</taxon>
        <taxon>Fungi</taxon>
        <taxon>Dikarya</taxon>
        <taxon>Ascomycota</taxon>
        <taxon>Pezizomycotina</taxon>
        <taxon>Xylonomycetes</taxon>
        <taxon>Xylonales</taxon>
        <taxon>Xylonaceae</taxon>
        <taxon>Xylona</taxon>
    </lineage>
</organism>
<name>A0A165FD72_XYLHT</name>
<evidence type="ECO:0000256" key="1">
    <source>
        <dbReference type="SAM" id="MobiDB-lite"/>
    </source>
</evidence>
<dbReference type="EMBL" id="KV407462">
    <property type="protein sequence ID" value="KZF20847.1"/>
    <property type="molecule type" value="Genomic_DNA"/>
</dbReference>
<accession>A0A165FD72</accession>
<keyword evidence="3" id="KW-1185">Reference proteome</keyword>
<dbReference type="InParanoid" id="A0A165FD72"/>